<feature type="domain" description="VOC" evidence="1">
    <location>
        <begin position="11"/>
        <end position="143"/>
    </location>
</feature>
<dbReference type="OrthoDB" id="10261104at2759"/>
<proteinExistence type="predicted"/>
<protein>
    <recommendedName>
        <fullName evidence="1">VOC domain-containing protein</fullName>
    </recommendedName>
</protein>
<dbReference type="PROSITE" id="PS51819">
    <property type="entry name" value="VOC"/>
    <property type="match status" value="1"/>
</dbReference>
<evidence type="ECO:0000313" key="4">
    <source>
        <dbReference type="Proteomes" id="UP000298030"/>
    </source>
</evidence>
<reference evidence="3 4" key="1">
    <citation type="journal article" date="2019" name="Nat. Ecol. Evol.">
        <title>Megaphylogeny resolves global patterns of mushroom evolution.</title>
        <authorList>
            <person name="Varga T."/>
            <person name="Krizsan K."/>
            <person name="Foldi C."/>
            <person name="Dima B."/>
            <person name="Sanchez-Garcia M."/>
            <person name="Sanchez-Ramirez S."/>
            <person name="Szollosi G.J."/>
            <person name="Szarkandi J.G."/>
            <person name="Papp V."/>
            <person name="Albert L."/>
            <person name="Andreopoulos W."/>
            <person name="Angelini C."/>
            <person name="Antonin V."/>
            <person name="Barry K.W."/>
            <person name="Bougher N.L."/>
            <person name="Buchanan P."/>
            <person name="Buyck B."/>
            <person name="Bense V."/>
            <person name="Catcheside P."/>
            <person name="Chovatia M."/>
            <person name="Cooper J."/>
            <person name="Damon W."/>
            <person name="Desjardin D."/>
            <person name="Finy P."/>
            <person name="Geml J."/>
            <person name="Haridas S."/>
            <person name="Hughes K."/>
            <person name="Justo A."/>
            <person name="Karasinski D."/>
            <person name="Kautmanova I."/>
            <person name="Kiss B."/>
            <person name="Kocsube S."/>
            <person name="Kotiranta H."/>
            <person name="LaButti K.M."/>
            <person name="Lechner B.E."/>
            <person name="Liimatainen K."/>
            <person name="Lipzen A."/>
            <person name="Lukacs Z."/>
            <person name="Mihaltcheva S."/>
            <person name="Morgado L.N."/>
            <person name="Niskanen T."/>
            <person name="Noordeloos M.E."/>
            <person name="Ohm R.A."/>
            <person name="Ortiz-Santana B."/>
            <person name="Ovrebo C."/>
            <person name="Racz N."/>
            <person name="Riley R."/>
            <person name="Savchenko A."/>
            <person name="Shiryaev A."/>
            <person name="Soop K."/>
            <person name="Spirin V."/>
            <person name="Szebenyi C."/>
            <person name="Tomsovsky M."/>
            <person name="Tulloss R.E."/>
            <person name="Uehling J."/>
            <person name="Grigoriev I.V."/>
            <person name="Vagvolgyi C."/>
            <person name="Papp T."/>
            <person name="Martin F.M."/>
            <person name="Miettinen O."/>
            <person name="Hibbett D.S."/>
            <person name="Nagy L.G."/>
        </authorList>
    </citation>
    <scope>NUCLEOTIDE SEQUENCE [LARGE SCALE GENOMIC DNA]</scope>
    <source>
        <strain evidence="3 4">FP101781</strain>
    </source>
</reference>
<gene>
    <name evidence="3" type="ORF">FA13DRAFT_1736509</name>
    <name evidence="2" type="ORF">FA13DRAFT_1739436</name>
</gene>
<dbReference type="PANTHER" id="PTHR36437">
    <property type="entry name" value="GLYOXALASE/BLEOMYCIN RESISTANCE PROTEIN/DIOXYGENASE"/>
    <property type="match status" value="1"/>
</dbReference>
<dbReference type="AlphaFoldDB" id="A0A4Y7SZS9"/>
<dbReference type="PANTHER" id="PTHR36437:SF2">
    <property type="entry name" value="GLYOXALASE_BLEOMYCIN RESISTANCE PROTEIN_DIOXYGENASE"/>
    <property type="match status" value="1"/>
</dbReference>
<dbReference type="Gene3D" id="3.10.180.10">
    <property type="entry name" value="2,3-Dihydroxybiphenyl 1,2-Dioxygenase, domain 1"/>
    <property type="match status" value="1"/>
</dbReference>
<organism evidence="3 4">
    <name type="scientific">Coprinellus micaceus</name>
    <name type="common">Glistening ink-cap mushroom</name>
    <name type="synonym">Coprinus micaceus</name>
    <dbReference type="NCBI Taxonomy" id="71717"/>
    <lineage>
        <taxon>Eukaryota</taxon>
        <taxon>Fungi</taxon>
        <taxon>Dikarya</taxon>
        <taxon>Basidiomycota</taxon>
        <taxon>Agaricomycotina</taxon>
        <taxon>Agaricomycetes</taxon>
        <taxon>Agaricomycetidae</taxon>
        <taxon>Agaricales</taxon>
        <taxon>Agaricineae</taxon>
        <taxon>Psathyrellaceae</taxon>
        <taxon>Coprinellus</taxon>
    </lineage>
</organism>
<sequence length="159" mass="17711">MPSRPLIRSDTLSLVTVMGHTVAEAVQFYVGVLGFNIRCDEEVNGERLVVATPPNLVEFTPTASIRFVAARSEKDKAAVGNQAGDGVFLQVECDDWDTLYERLHTMGVDFVNGKNEPREETEKHYKACTVYDPMGNKVNLIERTTTTLGRVFMMDVGHD</sequence>
<evidence type="ECO:0000313" key="3">
    <source>
        <dbReference type="EMBL" id="TEB27377.1"/>
    </source>
</evidence>
<accession>A0A4Y7SZS9</accession>
<dbReference type="SUPFAM" id="SSF54593">
    <property type="entry name" value="Glyoxalase/Bleomycin resistance protein/Dihydroxybiphenyl dioxygenase"/>
    <property type="match status" value="1"/>
</dbReference>
<name>A0A4Y7SZS9_COPMI</name>
<evidence type="ECO:0000313" key="2">
    <source>
        <dbReference type="EMBL" id="TEB24237.1"/>
    </source>
</evidence>
<dbReference type="InterPro" id="IPR037523">
    <property type="entry name" value="VOC_core"/>
</dbReference>
<dbReference type="EMBL" id="QPFP01000040">
    <property type="protein sequence ID" value="TEB27377.1"/>
    <property type="molecule type" value="Genomic_DNA"/>
</dbReference>
<dbReference type="InterPro" id="IPR029068">
    <property type="entry name" value="Glyas_Bleomycin-R_OHBP_Dase"/>
</dbReference>
<dbReference type="EMBL" id="QPFP01000069">
    <property type="protein sequence ID" value="TEB24237.1"/>
    <property type="molecule type" value="Genomic_DNA"/>
</dbReference>
<comment type="caution">
    <text evidence="3">The sequence shown here is derived from an EMBL/GenBank/DDBJ whole genome shotgun (WGS) entry which is preliminary data.</text>
</comment>
<dbReference type="InterPro" id="IPR004360">
    <property type="entry name" value="Glyas_Fos-R_dOase_dom"/>
</dbReference>
<evidence type="ECO:0000259" key="1">
    <source>
        <dbReference type="PROSITE" id="PS51819"/>
    </source>
</evidence>
<dbReference type="Pfam" id="PF00903">
    <property type="entry name" value="Glyoxalase"/>
    <property type="match status" value="1"/>
</dbReference>
<keyword evidence="4" id="KW-1185">Reference proteome</keyword>
<dbReference type="Proteomes" id="UP000298030">
    <property type="component" value="Unassembled WGS sequence"/>
</dbReference>